<dbReference type="InterPro" id="IPR036034">
    <property type="entry name" value="PDZ_sf"/>
</dbReference>
<dbReference type="Proteomes" id="UP001379945">
    <property type="component" value="Unassembled WGS sequence"/>
</dbReference>
<dbReference type="SMART" id="SM00228">
    <property type="entry name" value="PDZ"/>
    <property type="match status" value="1"/>
</dbReference>
<dbReference type="RefSeq" id="WP_341398493.1">
    <property type="nucleotide sequence ID" value="NZ_JBBUTI010000005.1"/>
</dbReference>
<proteinExistence type="predicted"/>
<dbReference type="InterPro" id="IPR001478">
    <property type="entry name" value="PDZ"/>
</dbReference>
<dbReference type="Pfam" id="PF17820">
    <property type="entry name" value="PDZ_6"/>
    <property type="match status" value="1"/>
</dbReference>
<sequence length="131" mass="13545">MKSNHRRPAAHVVLAALIALGAGVARAESQDAAKAPAKPGIGMALKVETEGMLGLTVAKVVVSEVKPGSQAEAAGVLAGDQIVRVEGQQVPGGNALSLRPHMNFVPGEPKKIVFRHPSGTEFEVTLVKPKT</sequence>
<reference evidence="3 4" key="1">
    <citation type="submission" date="2024-04" db="EMBL/GenBank/DDBJ databases">
        <title>Novel species of the genus Ideonella isolated from streams.</title>
        <authorList>
            <person name="Lu H."/>
        </authorList>
    </citation>
    <scope>NUCLEOTIDE SEQUENCE [LARGE SCALE GENOMIC DNA]</scope>
    <source>
        <strain evidence="3 4">LYT19W</strain>
    </source>
</reference>
<evidence type="ECO:0000313" key="3">
    <source>
        <dbReference type="EMBL" id="MEK8046203.1"/>
    </source>
</evidence>
<dbReference type="InterPro" id="IPR041489">
    <property type="entry name" value="PDZ_6"/>
</dbReference>
<name>A0ABU9C357_9BURK</name>
<organism evidence="3 4">
    <name type="scientific">Ideonella margarita</name>
    <dbReference type="NCBI Taxonomy" id="2984191"/>
    <lineage>
        <taxon>Bacteria</taxon>
        <taxon>Pseudomonadati</taxon>
        <taxon>Pseudomonadota</taxon>
        <taxon>Betaproteobacteria</taxon>
        <taxon>Burkholderiales</taxon>
        <taxon>Sphaerotilaceae</taxon>
        <taxon>Ideonella</taxon>
    </lineage>
</organism>
<feature type="chain" id="PRO_5045491824" evidence="1">
    <location>
        <begin position="28"/>
        <end position="131"/>
    </location>
</feature>
<gene>
    <name evidence="3" type="ORF">AACH00_07615</name>
</gene>
<keyword evidence="1" id="KW-0732">Signal</keyword>
<feature type="signal peptide" evidence="1">
    <location>
        <begin position="1"/>
        <end position="27"/>
    </location>
</feature>
<dbReference type="SUPFAM" id="SSF50156">
    <property type="entry name" value="PDZ domain-like"/>
    <property type="match status" value="1"/>
</dbReference>
<keyword evidence="4" id="KW-1185">Reference proteome</keyword>
<comment type="caution">
    <text evidence="3">The sequence shown here is derived from an EMBL/GenBank/DDBJ whole genome shotgun (WGS) entry which is preliminary data.</text>
</comment>
<protein>
    <submittedName>
        <fullName evidence="3">PDZ domain-containing protein</fullName>
    </submittedName>
</protein>
<dbReference type="PROSITE" id="PS50106">
    <property type="entry name" value="PDZ"/>
    <property type="match status" value="1"/>
</dbReference>
<evidence type="ECO:0000256" key="1">
    <source>
        <dbReference type="SAM" id="SignalP"/>
    </source>
</evidence>
<dbReference type="Gene3D" id="2.30.42.10">
    <property type="match status" value="1"/>
</dbReference>
<evidence type="ECO:0000259" key="2">
    <source>
        <dbReference type="PROSITE" id="PS50106"/>
    </source>
</evidence>
<accession>A0ABU9C357</accession>
<dbReference type="EMBL" id="JBBUTI010000005">
    <property type="protein sequence ID" value="MEK8046203.1"/>
    <property type="molecule type" value="Genomic_DNA"/>
</dbReference>
<evidence type="ECO:0000313" key="4">
    <source>
        <dbReference type="Proteomes" id="UP001379945"/>
    </source>
</evidence>
<feature type="domain" description="PDZ" evidence="2">
    <location>
        <begin position="42"/>
        <end position="92"/>
    </location>
</feature>